<name>A0A1H6XK48_9BACT</name>
<evidence type="ECO:0000313" key="1">
    <source>
        <dbReference type="EMBL" id="SEJ28526.1"/>
    </source>
</evidence>
<dbReference type="Gene3D" id="1.25.40.390">
    <property type="match status" value="1"/>
</dbReference>
<organism evidence="1 2">
    <name type="scientific">Cyclobacterium xiamenense</name>
    <dbReference type="NCBI Taxonomy" id="1297121"/>
    <lineage>
        <taxon>Bacteria</taxon>
        <taxon>Pseudomonadati</taxon>
        <taxon>Bacteroidota</taxon>
        <taxon>Cytophagia</taxon>
        <taxon>Cytophagales</taxon>
        <taxon>Cyclobacteriaceae</taxon>
        <taxon>Cyclobacterium</taxon>
    </lineage>
</organism>
<dbReference type="Pfam" id="PF12741">
    <property type="entry name" value="SusD-like"/>
    <property type="match status" value="1"/>
</dbReference>
<dbReference type="AlphaFoldDB" id="A0A1H6XK48"/>
<dbReference type="Proteomes" id="UP000199403">
    <property type="component" value="Unassembled WGS sequence"/>
</dbReference>
<dbReference type="SUPFAM" id="SSF48452">
    <property type="entry name" value="TPR-like"/>
    <property type="match status" value="1"/>
</dbReference>
<dbReference type="PROSITE" id="PS51257">
    <property type="entry name" value="PROKAR_LIPOPROTEIN"/>
    <property type="match status" value="1"/>
</dbReference>
<protein>
    <submittedName>
        <fullName evidence="1">Susd and RagB outer membrane lipoprotein</fullName>
    </submittedName>
</protein>
<proteinExistence type="predicted"/>
<dbReference type="STRING" id="1416801.SAMN05192553_10329"/>
<keyword evidence="1" id="KW-0449">Lipoprotein</keyword>
<dbReference type="OrthoDB" id="843771at2"/>
<accession>A0A1H6XK48</accession>
<evidence type="ECO:0000313" key="2">
    <source>
        <dbReference type="Proteomes" id="UP000199403"/>
    </source>
</evidence>
<dbReference type="InterPro" id="IPR011990">
    <property type="entry name" value="TPR-like_helical_dom_sf"/>
</dbReference>
<gene>
    <name evidence="1" type="ORF">SAMN05192553_10329</name>
</gene>
<reference evidence="2" key="1">
    <citation type="submission" date="2016-10" db="EMBL/GenBank/DDBJ databases">
        <authorList>
            <person name="Varghese N."/>
            <person name="Submissions S."/>
        </authorList>
    </citation>
    <scope>NUCLEOTIDE SEQUENCE [LARGE SCALE GENOMIC DNA]</scope>
    <source>
        <strain evidence="2">IBRC-M 10761</strain>
    </source>
</reference>
<keyword evidence="2" id="KW-1185">Reference proteome</keyword>
<dbReference type="EMBL" id="FNZH01000003">
    <property type="protein sequence ID" value="SEJ28526.1"/>
    <property type="molecule type" value="Genomic_DNA"/>
</dbReference>
<sequence length="542" mass="60233">MKIFKISLGIVFSIAVFVSCTEDFEEINTPPNAIIASNVDAGLLGQAFANAQMRSMRGAPGGGAGGFQLAQSLFADIYSQYFANTATNFDSDRHIQVGGWSNGVWNYFYQQAAPLLQFVVDFTEENGMEVENAIGRVLKVHAYQRHTDYWGPIIYSEFGNGETSVNYDTQESVYRDFFNQLDIAVNALKANPGARAFVGHDQVYAGNADQWLTFANSLRLRVAMRVKYVDPALAKAEAEKAVADGVMMSNADNAAVLTTPFSRHPYWTITNWGEFRMSALMESILSGYEDPRLQIYFSQTDDFTTSGEGKPYRGLRNGLPRADLDQGALNRAFSDMGVRWLNEVRGGSAAGPEFRMMCAAEVYFLRAEGALEGWAMGGTAKELYEKGIEMSMTEERIAATPEQVAAYTASMSMPAPVVYPENSAWNLPGSSDIPVAFLENGDMESQLEQIITQKWIAIYPDGWEAWTELRRTGYPDPYPRVASDNVDVPRDEVMARLIFVEGEYNSNREAVEAATQIPELTSRGGDTNATRLWWDAKQNKPW</sequence>
<dbReference type="RefSeq" id="WP_092172926.1">
    <property type="nucleotide sequence ID" value="NZ_FNZH01000003.1"/>
</dbReference>
<dbReference type="InterPro" id="IPR024302">
    <property type="entry name" value="SusD-like"/>
</dbReference>